<dbReference type="GO" id="GO:0002949">
    <property type="term" value="P:tRNA threonylcarbamoyladenosine modification"/>
    <property type="evidence" value="ECO:0007669"/>
    <property type="project" value="InterPro"/>
</dbReference>
<dbReference type="NCBIfam" id="TIGR03725">
    <property type="entry name" value="T6A_YeaZ"/>
    <property type="match status" value="1"/>
</dbReference>
<dbReference type="Pfam" id="PF00814">
    <property type="entry name" value="TsaD"/>
    <property type="match status" value="1"/>
</dbReference>
<dbReference type="GO" id="GO:0005829">
    <property type="term" value="C:cytosol"/>
    <property type="evidence" value="ECO:0007669"/>
    <property type="project" value="TreeGrafter"/>
</dbReference>
<dbReference type="AlphaFoldDB" id="A0A2N3U6U1"/>
<evidence type="ECO:0000313" key="3">
    <source>
        <dbReference type="Proteomes" id="UP000233782"/>
    </source>
</evidence>
<dbReference type="CDD" id="cd24032">
    <property type="entry name" value="ASKHA_NBD_TsaB"/>
    <property type="match status" value="1"/>
</dbReference>
<proteinExistence type="predicted"/>
<dbReference type="PANTHER" id="PTHR11735">
    <property type="entry name" value="TRNA N6-ADENOSINE THREONYLCARBAMOYLTRANSFERASE"/>
    <property type="match status" value="1"/>
</dbReference>
<dbReference type="PANTHER" id="PTHR11735:SF11">
    <property type="entry name" value="TRNA THREONYLCARBAMOYLADENOSINE BIOSYNTHESIS PROTEIN TSAB"/>
    <property type="match status" value="1"/>
</dbReference>
<gene>
    <name evidence="2" type="ORF">BD749_3665</name>
</gene>
<dbReference type="InterPro" id="IPR022496">
    <property type="entry name" value="T6A_TsaB"/>
</dbReference>
<comment type="caution">
    <text evidence="2">The sequence shown here is derived from an EMBL/GenBank/DDBJ whole genome shotgun (WGS) entry which is preliminary data.</text>
</comment>
<reference evidence="2 3" key="1">
    <citation type="submission" date="2017-12" db="EMBL/GenBank/DDBJ databases">
        <title>Genomic Encyclopedia of Type Strains, Phase III (KMG-III): the genomes of soil and plant-associated and newly described type strains.</title>
        <authorList>
            <person name="Whitman W."/>
        </authorList>
    </citation>
    <scope>NUCLEOTIDE SEQUENCE [LARGE SCALE GENOMIC DNA]</scope>
    <source>
        <strain evidence="2 3">LP43</strain>
    </source>
</reference>
<name>A0A2N3U6U1_9BACT</name>
<protein>
    <submittedName>
        <fullName evidence="2">tRNA threonylcarbamoyladenosine biosynthesis protein TsaB</fullName>
    </submittedName>
</protein>
<feature type="domain" description="Gcp-like" evidence="1">
    <location>
        <begin position="33"/>
        <end position="197"/>
    </location>
</feature>
<evidence type="ECO:0000313" key="2">
    <source>
        <dbReference type="EMBL" id="PKV62463.1"/>
    </source>
</evidence>
<dbReference type="InterPro" id="IPR043129">
    <property type="entry name" value="ATPase_NBD"/>
</dbReference>
<dbReference type="EMBL" id="PJMU01000005">
    <property type="protein sequence ID" value="PKV62463.1"/>
    <property type="molecule type" value="Genomic_DNA"/>
</dbReference>
<evidence type="ECO:0000259" key="1">
    <source>
        <dbReference type="Pfam" id="PF00814"/>
    </source>
</evidence>
<dbReference type="SUPFAM" id="SSF53067">
    <property type="entry name" value="Actin-like ATPase domain"/>
    <property type="match status" value="2"/>
</dbReference>
<dbReference type="RefSeq" id="WP_101447109.1">
    <property type="nucleotide sequence ID" value="NZ_PJMU01000005.1"/>
</dbReference>
<keyword evidence="3" id="KW-1185">Reference proteome</keyword>
<dbReference type="Gene3D" id="3.30.420.40">
    <property type="match status" value="2"/>
</dbReference>
<organism evidence="2 3">
    <name type="scientific">Pontibacter ramchanderi</name>
    <dbReference type="NCBI Taxonomy" id="1179743"/>
    <lineage>
        <taxon>Bacteria</taxon>
        <taxon>Pseudomonadati</taxon>
        <taxon>Bacteroidota</taxon>
        <taxon>Cytophagia</taxon>
        <taxon>Cytophagales</taxon>
        <taxon>Hymenobacteraceae</taxon>
        <taxon>Pontibacter</taxon>
    </lineage>
</organism>
<dbReference type="InterPro" id="IPR000905">
    <property type="entry name" value="Gcp-like_dom"/>
</dbReference>
<dbReference type="OrthoDB" id="9784166at2"/>
<dbReference type="Proteomes" id="UP000233782">
    <property type="component" value="Unassembled WGS sequence"/>
</dbReference>
<accession>A0A2N3U6U1</accession>
<sequence>MPLLLALETSSTVCSVALYKGADLLGASELQIEKSHSSHITVMISQLVENCGYNLHDLSAVAVSGGPGSYTGLRIGSSTAKGLCYALDIPLLEVSTLYGLAKQAIDSIPNAQDYLFCPMIDARRMEVYTCLLNSNLEEVLPVAPIVLDEQSLQAQLASQSIIFFGNGSAKFKKLQEGNPYALFLDSIQPSAKPIGQLAVAKYEQQAFEDVAYYEPFYLKDVYITSPSKNNIK</sequence>